<dbReference type="EMBL" id="MBTG01000019">
    <property type="protein sequence ID" value="OPH54914.1"/>
    <property type="molecule type" value="Genomic_DNA"/>
</dbReference>
<name>A0A1V4HGP5_9BACL</name>
<dbReference type="InterPro" id="IPR023416">
    <property type="entry name" value="Transthyretin/HIU_hydrolase_d"/>
</dbReference>
<dbReference type="InterPro" id="IPR023418">
    <property type="entry name" value="Thyroxine_BS"/>
</dbReference>
<organism evidence="9 10">
    <name type="scientific">Paenibacillus ferrarius</name>
    <dbReference type="NCBI Taxonomy" id="1469647"/>
    <lineage>
        <taxon>Bacteria</taxon>
        <taxon>Bacillati</taxon>
        <taxon>Bacillota</taxon>
        <taxon>Bacilli</taxon>
        <taxon>Bacillales</taxon>
        <taxon>Paenibacillaceae</taxon>
        <taxon>Paenibacillus</taxon>
    </lineage>
</organism>
<dbReference type="GO" id="GO:0006144">
    <property type="term" value="P:purine nucleobase metabolic process"/>
    <property type="evidence" value="ECO:0007669"/>
    <property type="project" value="UniProtKB-KW"/>
</dbReference>
<evidence type="ECO:0000256" key="1">
    <source>
        <dbReference type="ARBA" id="ARBA00001043"/>
    </source>
</evidence>
<dbReference type="RefSeq" id="WP_079414583.1">
    <property type="nucleotide sequence ID" value="NZ_MBTG01000019.1"/>
</dbReference>
<accession>A0A1V4HGP5</accession>
<evidence type="ECO:0000256" key="7">
    <source>
        <dbReference type="RuleBase" id="RU361270"/>
    </source>
</evidence>
<dbReference type="STRING" id="1469647.BC351_29755"/>
<dbReference type="FunFam" id="2.60.40.180:FF:000005">
    <property type="entry name" value="5-hydroxyisourate hydrolase"/>
    <property type="match status" value="1"/>
</dbReference>
<evidence type="ECO:0000256" key="4">
    <source>
        <dbReference type="ARBA" id="ARBA00011881"/>
    </source>
</evidence>
<comment type="catalytic activity">
    <reaction evidence="1 7">
        <text>5-hydroxyisourate + H2O = 5-hydroxy-2-oxo-4-ureido-2,5-dihydro-1H-imidazole-5-carboxylate + H(+)</text>
        <dbReference type="Rhea" id="RHEA:23736"/>
        <dbReference type="ChEBI" id="CHEBI:15377"/>
        <dbReference type="ChEBI" id="CHEBI:15378"/>
        <dbReference type="ChEBI" id="CHEBI:18072"/>
        <dbReference type="ChEBI" id="CHEBI:58639"/>
        <dbReference type="EC" id="3.5.2.17"/>
    </reaction>
</comment>
<dbReference type="EC" id="3.5.2.17" evidence="7"/>
<dbReference type="AlphaFoldDB" id="A0A1V4HGP5"/>
<dbReference type="Gene3D" id="2.60.40.180">
    <property type="entry name" value="Transthyretin/hydroxyisourate hydrolase domain"/>
    <property type="match status" value="1"/>
</dbReference>
<sequence length="118" mass="12861">MSKGITTHVLDISSGRPASEVYIALYRLQDGKSEKISSGVTNSDGRLEGPMVSGEDFRPGIYELVFHVGDYFRGIGIALAEPAFLDEVPVRFGISAADVHYHVPLLVAPWGYNTYRGS</sequence>
<dbReference type="PANTHER" id="PTHR10395:SF7">
    <property type="entry name" value="5-HYDROXYISOURATE HYDROLASE"/>
    <property type="match status" value="1"/>
</dbReference>
<gene>
    <name evidence="9" type="ORF">BC351_29755</name>
</gene>
<dbReference type="PANTHER" id="PTHR10395">
    <property type="entry name" value="URICASE AND TRANSTHYRETIN-RELATED"/>
    <property type="match status" value="1"/>
</dbReference>
<reference evidence="10" key="1">
    <citation type="submission" date="2016-07" db="EMBL/GenBank/DDBJ databases">
        <authorList>
            <person name="Florea S."/>
            <person name="Webb J.S."/>
            <person name="Jaromczyk J."/>
            <person name="Schardl C.L."/>
        </authorList>
    </citation>
    <scope>NUCLEOTIDE SEQUENCE [LARGE SCALE GENOMIC DNA]</scope>
    <source>
        <strain evidence="10">CY1</strain>
    </source>
</reference>
<evidence type="ECO:0000256" key="3">
    <source>
        <dbReference type="ARBA" id="ARBA00009850"/>
    </source>
</evidence>
<evidence type="ECO:0000256" key="6">
    <source>
        <dbReference type="ARBA" id="ARBA00022801"/>
    </source>
</evidence>
<evidence type="ECO:0000256" key="2">
    <source>
        <dbReference type="ARBA" id="ARBA00002704"/>
    </source>
</evidence>
<dbReference type="InterPro" id="IPR014306">
    <property type="entry name" value="Hydroxyisourate_hydrolase"/>
</dbReference>
<dbReference type="GO" id="GO:0033971">
    <property type="term" value="F:hydroxyisourate hydrolase activity"/>
    <property type="evidence" value="ECO:0007669"/>
    <property type="project" value="UniProtKB-EC"/>
</dbReference>
<protein>
    <recommendedName>
        <fullName evidence="7">5-hydroxyisourate hydrolase</fullName>
        <shortName evidence="7">HIU hydrolase</shortName>
        <shortName evidence="7">HIUHase</shortName>
        <ecNumber evidence="7">3.5.2.17</ecNumber>
    </recommendedName>
</protein>
<comment type="function">
    <text evidence="2">Catalyzes the hydrolysis of 5-hydroxyisourate (HIU) to 2-oxo-4-hydroxy-4-carboxy-5-ureidoimidazoline (OHCU).</text>
</comment>
<evidence type="ECO:0000313" key="9">
    <source>
        <dbReference type="EMBL" id="OPH54914.1"/>
    </source>
</evidence>
<evidence type="ECO:0000313" key="10">
    <source>
        <dbReference type="Proteomes" id="UP000190626"/>
    </source>
</evidence>
<dbReference type="PROSITE" id="PS00768">
    <property type="entry name" value="TRANSTHYRETIN_1"/>
    <property type="match status" value="1"/>
</dbReference>
<dbReference type="Proteomes" id="UP000190626">
    <property type="component" value="Unassembled WGS sequence"/>
</dbReference>
<dbReference type="SUPFAM" id="SSF49472">
    <property type="entry name" value="Transthyretin (synonym: prealbumin)"/>
    <property type="match status" value="1"/>
</dbReference>
<proteinExistence type="inferred from homology"/>
<comment type="caution">
    <text evidence="9">The sequence shown here is derived from an EMBL/GenBank/DDBJ whole genome shotgun (WGS) entry which is preliminary data.</text>
</comment>
<dbReference type="OrthoDB" id="9792386at2"/>
<comment type="similarity">
    <text evidence="3 7">Belongs to the transthyretin family. 5-hydroxyisourate hydrolase subfamily.</text>
</comment>
<dbReference type="InterPro" id="IPR036817">
    <property type="entry name" value="Transthyretin/HIU_hydrolase_sf"/>
</dbReference>
<evidence type="ECO:0000256" key="5">
    <source>
        <dbReference type="ARBA" id="ARBA00022631"/>
    </source>
</evidence>
<keyword evidence="6 7" id="KW-0378">Hydrolase</keyword>
<comment type="subunit">
    <text evidence="4 7">Homotetramer.</text>
</comment>
<feature type="domain" description="Transthyretin/hydroxyisourate hydrolase" evidence="8">
    <location>
        <begin position="5"/>
        <end position="117"/>
    </location>
</feature>
<dbReference type="NCBIfam" id="TIGR02962">
    <property type="entry name" value="hdxy_isourate"/>
    <property type="match status" value="1"/>
</dbReference>
<evidence type="ECO:0000259" key="8">
    <source>
        <dbReference type="Pfam" id="PF00576"/>
    </source>
</evidence>
<dbReference type="Pfam" id="PF00576">
    <property type="entry name" value="Transthyretin"/>
    <property type="match status" value="1"/>
</dbReference>
<keyword evidence="5 7" id="KW-0659">Purine metabolism</keyword>
<keyword evidence="10" id="KW-1185">Reference proteome</keyword>
<dbReference type="CDD" id="cd05822">
    <property type="entry name" value="TLP_HIUase"/>
    <property type="match status" value="1"/>
</dbReference>